<comment type="caution">
    <text evidence="5">The sequence shown here is derived from an EMBL/GenBank/DDBJ whole genome shotgun (WGS) entry which is preliminary data.</text>
</comment>
<dbReference type="InterPro" id="IPR036388">
    <property type="entry name" value="WH-like_DNA-bd_sf"/>
</dbReference>
<dbReference type="Proteomes" id="UP000240572">
    <property type="component" value="Unassembled WGS sequence"/>
</dbReference>
<reference evidence="5 6" key="1">
    <citation type="submission" date="2018-03" db="EMBL/GenBank/DDBJ databases">
        <title>Genomic Encyclopedia of Type Strains, Phase III (KMG-III): the genomes of soil and plant-associated and newly described type strains.</title>
        <authorList>
            <person name="Whitman W."/>
        </authorList>
    </citation>
    <scope>NUCLEOTIDE SEQUENCE [LARGE SCALE GENOMIC DNA]</scope>
    <source>
        <strain evidence="5 6">CGMCC 1.12700</strain>
    </source>
</reference>
<proteinExistence type="predicted"/>
<dbReference type="GO" id="GO:0003700">
    <property type="term" value="F:DNA-binding transcription factor activity"/>
    <property type="evidence" value="ECO:0007669"/>
    <property type="project" value="InterPro"/>
</dbReference>
<keyword evidence="1" id="KW-0805">Transcription regulation</keyword>
<dbReference type="InterPro" id="IPR000835">
    <property type="entry name" value="HTH_MarR-typ"/>
</dbReference>
<evidence type="ECO:0000313" key="5">
    <source>
        <dbReference type="EMBL" id="PSK89796.1"/>
    </source>
</evidence>
<evidence type="ECO:0000256" key="2">
    <source>
        <dbReference type="ARBA" id="ARBA00023125"/>
    </source>
</evidence>
<protein>
    <submittedName>
        <fullName evidence="5">DNA-binding MarR family transcriptional regulator</fullName>
    </submittedName>
</protein>
<dbReference type="SUPFAM" id="SSF46785">
    <property type="entry name" value="Winged helix' DNA-binding domain"/>
    <property type="match status" value="1"/>
</dbReference>
<dbReference type="PROSITE" id="PS50995">
    <property type="entry name" value="HTH_MARR_2"/>
    <property type="match status" value="1"/>
</dbReference>
<dbReference type="PANTHER" id="PTHR42756:SF1">
    <property type="entry name" value="TRANSCRIPTIONAL REPRESSOR OF EMRAB OPERON"/>
    <property type="match status" value="1"/>
</dbReference>
<dbReference type="RefSeq" id="WP_106524600.1">
    <property type="nucleotide sequence ID" value="NZ_PYGD01000010.1"/>
</dbReference>
<dbReference type="Gene3D" id="1.10.10.10">
    <property type="entry name" value="Winged helix-like DNA-binding domain superfamily/Winged helix DNA-binding domain"/>
    <property type="match status" value="1"/>
</dbReference>
<name>A0A2P8CXY8_9BACT</name>
<dbReference type="OrthoDB" id="961069at2"/>
<dbReference type="AlphaFoldDB" id="A0A2P8CXY8"/>
<gene>
    <name evidence="5" type="ORF">B0I18_11097</name>
</gene>
<evidence type="ECO:0000313" key="6">
    <source>
        <dbReference type="Proteomes" id="UP000240572"/>
    </source>
</evidence>
<feature type="domain" description="HTH marR-type" evidence="4">
    <location>
        <begin position="55"/>
        <end position="188"/>
    </location>
</feature>
<dbReference type="EMBL" id="PYGD01000010">
    <property type="protein sequence ID" value="PSK89796.1"/>
    <property type="molecule type" value="Genomic_DNA"/>
</dbReference>
<evidence type="ECO:0000256" key="3">
    <source>
        <dbReference type="ARBA" id="ARBA00023163"/>
    </source>
</evidence>
<accession>A0A2P8CXY8</accession>
<keyword evidence="2 5" id="KW-0238">DNA-binding</keyword>
<dbReference type="SMART" id="SM00347">
    <property type="entry name" value="HTH_MARR"/>
    <property type="match status" value="1"/>
</dbReference>
<organism evidence="5 6">
    <name type="scientific">Taibaiella chishuiensis</name>
    <dbReference type="NCBI Taxonomy" id="1434707"/>
    <lineage>
        <taxon>Bacteria</taxon>
        <taxon>Pseudomonadati</taxon>
        <taxon>Bacteroidota</taxon>
        <taxon>Chitinophagia</taxon>
        <taxon>Chitinophagales</taxon>
        <taxon>Chitinophagaceae</taxon>
        <taxon>Taibaiella</taxon>
    </lineage>
</organism>
<evidence type="ECO:0000259" key="4">
    <source>
        <dbReference type="PROSITE" id="PS50995"/>
    </source>
</evidence>
<dbReference type="InterPro" id="IPR036390">
    <property type="entry name" value="WH_DNA-bd_sf"/>
</dbReference>
<dbReference type="GO" id="GO:0003677">
    <property type="term" value="F:DNA binding"/>
    <property type="evidence" value="ECO:0007669"/>
    <property type="project" value="UniProtKB-KW"/>
</dbReference>
<keyword evidence="6" id="KW-1185">Reference proteome</keyword>
<evidence type="ECO:0000256" key="1">
    <source>
        <dbReference type="ARBA" id="ARBA00023015"/>
    </source>
</evidence>
<keyword evidence="3" id="KW-0804">Transcription</keyword>
<sequence>MHELVKLVSHWTEYAASHPDAKADDFCRDYLAHHTKAKPVPVSSGGDQAGPPDLDSRFMRAVTRTAMSAWTYMRTALKDTTIKSLEHFTLLAALRVQGESRKSAIIHYAMMEFSTGIVILNRLVAQRFVHERIDPGDKRSRLLRITPKGEKALQEAFKKNASVRRVLLEGVQDADKEAVVHILDPIHLEHATRSVEGRAKGSEMM</sequence>
<dbReference type="PANTHER" id="PTHR42756">
    <property type="entry name" value="TRANSCRIPTIONAL REGULATOR, MARR"/>
    <property type="match status" value="1"/>
</dbReference>